<dbReference type="PIRSF" id="PIRSF002158">
    <property type="entry name" value="Ribosomal_L2"/>
    <property type="match status" value="1"/>
</dbReference>
<feature type="domain" description="Large ribosomal subunit protein uL2 RNA-binding" evidence="8">
    <location>
        <begin position="42"/>
        <end position="118"/>
    </location>
</feature>
<dbReference type="FunFam" id="2.30.30.30:FF:000001">
    <property type="entry name" value="50S ribosomal protein L2"/>
    <property type="match status" value="1"/>
</dbReference>
<organism evidence="9 10">
    <name type="scientific">Desulfovibrio intestinalis</name>
    <dbReference type="NCBI Taxonomy" id="58621"/>
    <lineage>
        <taxon>Bacteria</taxon>
        <taxon>Pseudomonadati</taxon>
        <taxon>Thermodesulfobacteriota</taxon>
        <taxon>Desulfovibrionia</taxon>
        <taxon>Desulfovibrionales</taxon>
        <taxon>Desulfovibrionaceae</taxon>
        <taxon>Desulfovibrio</taxon>
    </lineage>
</organism>
<evidence type="ECO:0000259" key="8">
    <source>
        <dbReference type="SMART" id="SM01383"/>
    </source>
</evidence>
<comment type="function">
    <text evidence="5">One of the primary rRNA binding proteins. Required for association of the 30S and 50S subunits to form the 70S ribosome, for tRNA binding and peptide bond formation. It has been suggested to have peptidyltransferase activity; this is somewhat controversial. Makes several contacts with the 16S rRNA in the 70S ribosome.</text>
</comment>
<comment type="caution">
    <text evidence="9">The sequence shown here is derived from an EMBL/GenBank/DDBJ whole genome shotgun (WGS) entry which is preliminary data.</text>
</comment>
<dbReference type="RefSeq" id="WP_183717147.1">
    <property type="nucleotide sequence ID" value="NZ_JACHGO010000001.1"/>
</dbReference>
<dbReference type="GO" id="GO:0016740">
    <property type="term" value="F:transferase activity"/>
    <property type="evidence" value="ECO:0007669"/>
    <property type="project" value="InterPro"/>
</dbReference>
<evidence type="ECO:0000256" key="4">
    <source>
        <dbReference type="ARBA" id="ARBA00035242"/>
    </source>
</evidence>
<dbReference type="InterPro" id="IPR022671">
    <property type="entry name" value="Ribosomal_uL2_CS"/>
</dbReference>
<evidence type="ECO:0000256" key="2">
    <source>
        <dbReference type="ARBA" id="ARBA00022980"/>
    </source>
</evidence>
<dbReference type="Proteomes" id="UP000539075">
    <property type="component" value="Unassembled WGS sequence"/>
</dbReference>
<dbReference type="AlphaFoldDB" id="A0A7W8BXW6"/>
<keyword evidence="5" id="KW-0699">rRNA-binding</keyword>
<dbReference type="InterPro" id="IPR022666">
    <property type="entry name" value="Ribosomal_uL2_RNA-bd_dom"/>
</dbReference>
<dbReference type="InterPro" id="IPR022669">
    <property type="entry name" value="Ribosomal_uL2_C"/>
</dbReference>
<protein>
    <recommendedName>
        <fullName evidence="4 5">Large ribosomal subunit protein uL2</fullName>
    </recommendedName>
</protein>
<dbReference type="Gene3D" id="2.40.50.140">
    <property type="entry name" value="Nucleic acid-binding proteins"/>
    <property type="match status" value="1"/>
</dbReference>
<reference evidence="9 10" key="1">
    <citation type="submission" date="2020-08" db="EMBL/GenBank/DDBJ databases">
        <title>Genomic Encyclopedia of Type Strains, Phase IV (KMG-IV): sequencing the most valuable type-strain genomes for metagenomic binning, comparative biology and taxonomic classification.</title>
        <authorList>
            <person name="Goeker M."/>
        </authorList>
    </citation>
    <scope>NUCLEOTIDE SEQUENCE [LARGE SCALE GENOMIC DNA]</scope>
    <source>
        <strain evidence="9 10">DSM 11275</strain>
    </source>
</reference>
<dbReference type="EMBL" id="JACHGO010000001">
    <property type="protein sequence ID" value="MBB5141998.1"/>
    <property type="molecule type" value="Genomic_DNA"/>
</dbReference>
<feature type="region of interest" description="Disordered" evidence="6">
    <location>
        <begin position="230"/>
        <end position="282"/>
    </location>
</feature>
<dbReference type="InterPro" id="IPR008991">
    <property type="entry name" value="Translation_prot_SH3-like_sf"/>
</dbReference>
<gene>
    <name evidence="5" type="primary">rplB</name>
    <name evidence="9" type="ORF">HNQ38_000061</name>
</gene>
<dbReference type="Gene3D" id="4.10.950.10">
    <property type="entry name" value="Ribosomal protein L2, domain 3"/>
    <property type="match status" value="1"/>
</dbReference>
<dbReference type="InterPro" id="IPR014726">
    <property type="entry name" value="Ribosomal_uL2_dom3"/>
</dbReference>
<dbReference type="SUPFAM" id="SSF50249">
    <property type="entry name" value="Nucleic acid-binding proteins"/>
    <property type="match status" value="1"/>
</dbReference>
<evidence type="ECO:0000256" key="3">
    <source>
        <dbReference type="ARBA" id="ARBA00023274"/>
    </source>
</evidence>
<dbReference type="PANTHER" id="PTHR13691:SF5">
    <property type="entry name" value="LARGE RIBOSOMAL SUBUNIT PROTEIN UL2M"/>
    <property type="match status" value="1"/>
</dbReference>
<dbReference type="FunFam" id="2.40.50.140:FF:000003">
    <property type="entry name" value="50S ribosomal protein L2"/>
    <property type="match status" value="1"/>
</dbReference>
<comment type="subunit">
    <text evidence="5">Part of the 50S ribosomal subunit. Forms a bridge to the 30S subunit in the 70S ribosome.</text>
</comment>
<comment type="similarity">
    <text evidence="1 5">Belongs to the universal ribosomal protein uL2 family.</text>
</comment>
<dbReference type="InterPro" id="IPR002171">
    <property type="entry name" value="Ribosomal_uL2"/>
</dbReference>
<dbReference type="Pfam" id="PF00181">
    <property type="entry name" value="Ribosomal_L2_N"/>
    <property type="match status" value="1"/>
</dbReference>
<dbReference type="SMART" id="SM01382">
    <property type="entry name" value="Ribosomal_L2_C"/>
    <property type="match status" value="1"/>
</dbReference>
<proteinExistence type="inferred from homology"/>
<dbReference type="NCBIfam" id="TIGR01171">
    <property type="entry name" value="rplB_bact"/>
    <property type="match status" value="1"/>
</dbReference>
<dbReference type="InterPro" id="IPR012340">
    <property type="entry name" value="NA-bd_OB-fold"/>
</dbReference>
<keyword evidence="5" id="KW-0694">RNA-binding</keyword>
<dbReference type="FunFam" id="4.10.950.10:FF:000001">
    <property type="entry name" value="50S ribosomal protein L2"/>
    <property type="match status" value="1"/>
</dbReference>
<accession>A0A7W8BXW6</accession>
<dbReference type="Gene3D" id="2.30.30.30">
    <property type="match status" value="1"/>
</dbReference>
<dbReference type="SMART" id="SM01383">
    <property type="entry name" value="Ribosomal_L2"/>
    <property type="match status" value="1"/>
</dbReference>
<evidence type="ECO:0000313" key="9">
    <source>
        <dbReference type="EMBL" id="MBB5141998.1"/>
    </source>
</evidence>
<sequence>MAVRKLKPTSAGRRFQTVSDFEEITRTRPEKSLTVGLTKKAGRNNLGRITSRRRGGGVKRLYRIIDFKRDKTGIEARVAHIEYDPNRTARIALLHYSDGEKRYILAPVGLKQGDVVMSGVNERNGVVADIMPGNALPMQRIPVGTVIHNIELYPGKGGQLCRAAGTYAQLVAKEGKHALLRLPSGEVRKVLVTCVATVGQVGNVHHESISLGKAGRNRWLGRRPKVRGVAMNPIDHPLGGGEGRSSGGRHPVSPWGMPAKGYKTRDKKKASSRLIVKRRGQK</sequence>
<evidence type="ECO:0000256" key="5">
    <source>
        <dbReference type="HAMAP-Rule" id="MF_01320"/>
    </source>
</evidence>
<dbReference type="GO" id="GO:0002181">
    <property type="term" value="P:cytoplasmic translation"/>
    <property type="evidence" value="ECO:0007669"/>
    <property type="project" value="TreeGrafter"/>
</dbReference>
<dbReference type="InterPro" id="IPR014722">
    <property type="entry name" value="Rib_uL2_dom2"/>
</dbReference>
<keyword evidence="10" id="KW-1185">Reference proteome</keyword>
<evidence type="ECO:0000313" key="10">
    <source>
        <dbReference type="Proteomes" id="UP000539075"/>
    </source>
</evidence>
<dbReference type="GO" id="GO:0003735">
    <property type="term" value="F:structural constituent of ribosome"/>
    <property type="evidence" value="ECO:0007669"/>
    <property type="project" value="InterPro"/>
</dbReference>
<feature type="compositionally biased region" description="Basic residues" evidence="6">
    <location>
        <begin position="265"/>
        <end position="282"/>
    </location>
</feature>
<dbReference type="PROSITE" id="PS00467">
    <property type="entry name" value="RIBOSOMAL_L2"/>
    <property type="match status" value="1"/>
</dbReference>
<dbReference type="Pfam" id="PF03947">
    <property type="entry name" value="Ribosomal_L2_C"/>
    <property type="match status" value="1"/>
</dbReference>
<evidence type="ECO:0000259" key="7">
    <source>
        <dbReference type="SMART" id="SM01382"/>
    </source>
</evidence>
<dbReference type="GO" id="GO:0015934">
    <property type="term" value="C:large ribosomal subunit"/>
    <property type="evidence" value="ECO:0007669"/>
    <property type="project" value="InterPro"/>
</dbReference>
<dbReference type="HAMAP" id="MF_01320_B">
    <property type="entry name" value="Ribosomal_uL2_B"/>
    <property type="match status" value="1"/>
</dbReference>
<name>A0A7W8BXW6_9BACT</name>
<dbReference type="GO" id="GO:0019843">
    <property type="term" value="F:rRNA binding"/>
    <property type="evidence" value="ECO:0007669"/>
    <property type="project" value="UniProtKB-UniRule"/>
</dbReference>
<feature type="domain" description="Large ribosomal subunit protein uL2 C-terminal" evidence="7">
    <location>
        <begin position="130"/>
        <end position="258"/>
    </location>
</feature>
<evidence type="ECO:0000256" key="1">
    <source>
        <dbReference type="ARBA" id="ARBA00005636"/>
    </source>
</evidence>
<keyword evidence="2 5" id="KW-0689">Ribosomal protein</keyword>
<keyword evidence="3 5" id="KW-0687">Ribonucleoprotein</keyword>
<dbReference type="SUPFAM" id="SSF50104">
    <property type="entry name" value="Translation proteins SH3-like domain"/>
    <property type="match status" value="1"/>
</dbReference>
<dbReference type="PANTHER" id="PTHR13691">
    <property type="entry name" value="RIBOSOMAL PROTEIN L2"/>
    <property type="match status" value="1"/>
</dbReference>
<evidence type="ECO:0000256" key="6">
    <source>
        <dbReference type="SAM" id="MobiDB-lite"/>
    </source>
</evidence>
<dbReference type="InterPro" id="IPR005880">
    <property type="entry name" value="Ribosomal_uL2_bac/org-type"/>
</dbReference>